<proteinExistence type="predicted"/>
<name>A0A5D5AIE7_9EURY</name>
<reference evidence="3 4" key="1">
    <citation type="submission" date="2019-08" db="EMBL/GenBank/DDBJ databases">
        <title>Archaea genome.</title>
        <authorList>
            <person name="Kajale S."/>
            <person name="Shouche Y."/>
            <person name="Deshpande N."/>
            <person name="Sharma A."/>
        </authorList>
    </citation>
    <scope>NUCLEOTIDE SEQUENCE [LARGE SCALE GENOMIC DNA]</scope>
    <source>
        <strain evidence="3 4">ESP3B_9</strain>
    </source>
</reference>
<dbReference type="GO" id="GO:0006813">
    <property type="term" value="P:potassium ion transport"/>
    <property type="evidence" value="ECO:0007669"/>
    <property type="project" value="InterPro"/>
</dbReference>
<dbReference type="SMART" id="SM00448">
    <property type="entry name" value="REC"/>
    <property type="match status" value="1"/>
</dbReference>
<dbReference type="PROSITE" id="PS50110">
    <property type="entry name" value="RESPONSE_REGULATORY"/>
    <property type="match status" value="1"/>
</dbReference>
<dbReference type="PANTHER" id="PTHR43228:SF1">
    <property type="entry name" value="TWO-COMPONENT RESPONSE REGULATOR ARR22"/>
    <property type="match status" value="1"/>
</dbReference>
<evidence type="ECO:0000313" key="4">
    <source>
        <dbReference type="Proteomes" id="UP000324104"/>
    </source>
</evidence>
<comment type="caution">
    <text evidence="3">The sequence shown here is derived from an EMBL/GenBank/DDBJ whole genome shotgun (WGS) entry which is preliminary data.</text>
</comment>
<organism evidence="3 4">
    <name type="scientific">Natrialba swarupiae</name>
    <dbReference type="NCBI Taxonomy" id="2448032"/>
    <lineage>
        <taxon>Archaea</taxon>
        <taxon>Methanobacteriati</taxon>
        <taxon>Methanobacteriota</taxon>
        <taxon>Stenosarchaea group</taxon>
        <taxon>Halobacteria</taxon>
        <taxon>Halobacteriales</taxon>
        <taxon>Natrialbaceae</taxon>
        <taxon>Natrialba</taxon>
    </lineage>
</organism>
<evidence type="ECO:0000313" key="3">
    <source>
        <dbReference type="EMBL" id="TYT61628.1"/>
    </source>
</evidence>
<dbReference type="Proteomes" id="UP000324104">
    <property type="component" value="Unassembled WGS sequence"/>
</dbReference>
<evidence type="ECO:0000259" key="2">
    <source>
        <dbReference type="PROSITE" id="PS50110"/>
    </source>
</evidence>
<dbReference type="InterPro" id="IPR052048">
    <property type="entry name" value="ST_Response_Regulator"/>
</dbReference>
<dbReference type="AlphaFoldDB" id="A0A5D5AIE7"/>
<feature type="domain" description="Response regulatory" evidence="2">
    <location>
        <begin position="4"/>
        <end position="118"/>
    </location>
</feature>
<dbReference type="InterPro" id="IPR011006">
    <property type="entry name" value="CheY-like_superfamily"/>
</dbReference>
<dbReference type="GO" id="GO:0000160">
    <property type="term" value="P:phosphorelay signal transduction system"/>
    <property type="evidence" value="ECO:0007669"/>
    <property type="project" value="InterPro"/>
</dbReference>
<feature type="modified residue" description="4-aspartylphosphate" evidence="1">
    <location>
        <position position="53"/>
    </location>
</feature>
<dbReference type="Gene3D" id="3.40.50.2300">
    <property type="match status" value="1"/>
</dbReference>
<dbReference type="PANTHER" id="PTHR43228">
    <property type="entry name" value="TWO-COMPONENT RESPONSE REGULATOR"/>
    <property type="match status" value="1"/>
</dbReference>
<dbReference type="Pfam" id="PF00072">
    <property type="entry name" value="Response_reg"/>
    <property type="match status" value="1"/>
</dbReference>
<keyword evidence="4" id="KW-1185">Reference proteome</keyword>
<evidence type="ECO:0000256" key="1">
    <source>
        <dbReference type="PROSITE-ProRule" id="PRU00169"/>
    </source>
</evidence>
<gene>
    <name evidence="3" type="ORF">FYC77_12210</name>
</gene>
<dbReference type="RefSeq" id="WP_149081777.1">
    <property type="nucleotide sequence ID" value="NZ_VTAW01000015.1"/>
</dbReference>
<sequence>MAVNVLIVDNSEAVRSVLRGAISEEFHVVAEAGDGEEAIEIAHTAEVDVVVMDIVMPGVDGIEATATIKELHPDAKIIFCTSVTQQERMEPAIEAGADGYVTKPFENSTIQNAIHDVIS</sequence>
<accession>A0A5D5AIE7</accession>
<dbReference type="EMBL" id="VTAW01000015">
    <property type="protein sequence ID" value="TYT61628.1"/>
    <property type="molecule type" value="Genomic_DNA"/>
</dbReference>
<keyword evidence="1" id="KW-0597">Phosphoprotein</keyword>
<dbReference type="SUPFAM" id="SSF52172">
    <property type="entry name" value="CheY-like"/>
    <property type="match status" value="1"/>
</dbReference>
<dbReference type="InterPro" id="IPR001789">
    <property type="entry name" value="Sig_transdc_resp-reg_receiver"/>
</dbReference>
<protein>
    <submittedName>
        <fullName evidence="3">Response regulator</fullName>
    </submittedName>
</protein>